<sequence length="92" mass="9915">MNAQIALAVVGFAVTVWVAFLTLAAEATRRTRNASSLLVGRRQIASKLGLGAIERIGQHPASLTAQIWVLRVLTLAALCFTGWHLVSALIYE</sequence>
<feature type="transmembrane region" description="Helical" evidence="1">
    <location>
        <begin position="68"/>
        <end position="91"/>
    </location>
</feature>
<name>A0ABW4R7Q6_9RHOB</name>
<gene>
    <name evidence="2" type="ORF">ACFSCT_09640</name>
</gene>
<accession>A0ABW4R7Q6</accession>
<reference evidence="3" key="1">
    <citation type="journal article" date="2019" name="Int. J. Syst. Evol. Microbiol.">
        <title>The Global Catalogue of Microorganisms (GCM) 10K type strain sequencing project: providing services to taxonomists for standard genome sequencing and annotation.</title>
        <authorList>
            <consortium name="The Broad Institute Genomics Platform"/>
            <consortium name="The Broad Institute Genome Sequencing Center for Infectious Disease"/>
            <person name="Wu L."/>
            <person name="Ma J."/>
        </authorList>
    </citation>
    <scope>NUCLEOTIDE SEQUENCE [LARGE SCALE GENOMIC DNA]</scope>
    <source>
        <strain evidence="3">CCUG 56029</strain>
    </source>
</reference>
<proteinExistence type="predicted"/>
<protein>
    <submittedName>
        <fullName evidence="2">Uncharacterized protein</fullName>
    </submittedName>
</protein>
<evidence type="ECO:0000313" key="2">
    <source>
        <dbReference type="EMBL" id="MFD1881978.1"/>
    </source>
</evidence>
<organism evidence="2 3">
    <name type="scientific">Paracoccus pacificus</name>
    <dbReference type="NCBI Taxonomy" id="1463598"/>
    <lineage>
        <taxon>Bacteria</taxon>
        <taxon>Pseudomonadati</taxon>
        <taxon>Pseudomonadota</taxon>
        <taxon>Alphaproteobacteria</taxon>
        <taxon>Rhodobacterales</taxon>
        <taxon>Paracoccaceae</taxon>
        <taxon>Paracoccus</taxon>
    </lineage>
</organism>
<dbReference type="EMBL" id="JBHUEN010000022">
    <property type="protein sequence ID" value="MFD1881978.1"/>
    <property type="molecule type" value="Genomic_DNA"/>
</dbReference>
<keyword evidence="1" id="KW-0472">Membrane</keyword>
<dbReference type="RefSeq" id="WP_379142270.1">
    <property type="nucleotide sequence ID" value="NZ_JBHUEN010000022.1"/>
</dbReference>
<evidence type="ECO:0000313" key="3">
    <source>
        <dbReference type="Proteomes" id="UP001597213"/>
    </source>
</evidence>
<keyword evidence="1" id="KW-0812">Transmembrane</keyword>
<dbReference type="Proteomes" id="UP001597213">
    <property type="component" value="Unassembled WGS sequence"/>
</dbReference>
<evidence type="ECO:0000256" key="1">
    <source>
        <dbReference type="SAM" id="Phobius"/>
    </source>
</evidence>
<comment type="caution">
    <text evidence="2">The sequence shown here is derived from an EMBL/GenBank/DDBJ whole genome shotgun (WGS) entry which is preliminary data.</text>
</comment>
<keyword evidence="1" id="KW-1133">Transmembrane helix</keyword>
<keyword evidence="3" id="KW-1185">Reference proteome</keyword>